<feature type="region of interest" description="Disordered" evidence="5">
    <location>
        <begin position="57"/>
        <end position="86"/>
    </location>
</feature>
<keyword evidence="8" id="KW-1185">Reference proteome</keyword>
<comment type="similarity">
    <text evidence="1">Belongs to the TRAFAC class dynamin-like GTPase superfamily. IRG family.</text>
</comment>
<dbReference type="GO" id="GO:0016787">
    <property type="term" value="F:hydrolase activity"/>
    <property type="evidence" value="ECO:0007669"/>
    <property type="project" value="UniProtKB-KW"/>
</dbReference>
<dbReference type="Pfam" id="PF05049">
    <property type="entry name" value="IIGP"/>
    <property type="match status" value="1"/>
</dbReference>
<evidence type="ECO:0000256" key="2">
    <source>
        <dbReference type="ARBA" id="ARBA00022741"/>
    </source>
</evidence>
<dbReference type="EMBL" id="JAUEPS010000009">
    <property type="protein sequence ID" value="KAK0462470.1"/>
    <property type="molecule type" value="Genomic_DNA"/>
</dbReference>
<evidence type="ECO:0000256" key="3">
    <source>
        <dbReference type="ARBA" id="ARBA00022801"/>
    </source>
</evidence>
<keyword evidence="4" id="KW-0342">GTP-binding</keyword>
<keyword evidence="2" id="KW-0547">Nucleotide-binding</keyword>
<evidence type="ECO:0000256" key="1">
    <source>
        <dbReference type="ARBA" id="ARBA00005429"/>
    </source>
</evidence>
<feature type="compositionally biased region" description="Basic and acidic residues" evidence="5">
    <location>
        <begin position="57"/>
        <end position="72"/>
    </location>
</feature>
<evidence type="ECO:0000313" key="8">
    <source>
        <dbReference type="Proteomes" id="UP001175211"/>
    </source>
</evidence>
<keyword evidence="3" id="KW-0378">Hydrolase</keyword>
<dbReference type="GO" id="GO:0005525">
    <property type="term" value="F:GTP binding"/>
    <property type="evidence" value="ECO:0007669"/>
    <property type="project" value="UniProtKB-KW"/>
</dbReference>
<reference evidence="7" key="1">
    <citation type="submission" date="2023-06" db="EMBL/GenBank/DDBJ databases">
        <authorList>
            <consortium name="Lawrence Berkeley National Laboratory"/>
            <person name="Ahrendt S."/>
            <person name="Sahu N."/>
            <person name="Indic B."/>
            <person name="Wong-Bajracharya J."/>
            <person name="Merenyi Z."/>
            <person name="Ke H.-M."/>
            <person name="Monk M."/>
            <person name="Kocsube S."/>
            <person name="Drula E."/>
            <person name="Lipzen A."/>
            <person name="Balint B."/>
            <person name="Henrissat B."/>
            <person name="Andreopoulos B."/>
            <person name="Martin F.M."/>
            <person name="Harder C.B."/>
            <person name="Rigling D."/>
            <person name="Ford K.L."/>
            <person name="Foster G.D."/>
            <person name="Pangilinan J."/>
            <person name="Papanicolaou A."/>
            <person name="Barry K."/>
            <person name="LaButti K."/>
            <person name="Viragh M."/>
            <person name="Koriabine M."/>
            <person name="Yan M."/>
            <person name="Riley R."/>
            <person name="Champramary S."/>
            <person name="Plett K.L."/>
            <person name="Tsai I.J."/>
            <person name="Slot J."/>
            <person name="Sipos G."/>
            <person name="Plett J."/>
            <person name="Nagy L.G."/>
            <person name="Grigoriev I.V."/>
        </authorList>
    </citation>
    <scope>NUCLEOTIDE SEQUENCE</scope>
    <source>
        <strain evidence="7">CCBAS 213</strain>
    </source>
</reference>
<dbReference type="InterPro" id="IPR030385">
    <property type="entry name" value="G_IRG_dom"/>
</dbReference>
<organism evidence="7 8">
    <name type="scientific">Armillaria tabescens</name>
    <name type="common">Ringless honey mushroom</name>
    <name type="synonym">Agaricus tabescens</name>
    <dbReference type="NCBI Taxonomy" id="1929756"/>
    <lineage>
        <taxon>Eukaryota</taxon>
        <taxon>Fungi</taxon>
        <taxon>Dikarya</taxon>
        <taxon>Basidiomycota</taxon>
        <taxon>Agaricomycotina</taxon>
        <taxon>Agaricomycetes</taxon>
        <taxon>Agaricomycetidae</taxon>
        <taxon>Agaricales</taxon>
        <taxon>Marasmiineae</taxon>
        <taxon>Physalacriaceae</taxon>
        <taxon>Desarmillaria</taxon>
    </lineage>
</organism>
<evidence type="ECO:0000256" key="5">
    <source>
        <dbReference type="SAM" id="MobiDB-lite"/>
    </source>
</evidence>
<dbReference type="InterPro" id="IPR051515">
    <property type="entry name" value="IRG"/>
</dbReference>
<gene>
    <name evidence="7" type="ORF">EV420DRAFT_1189675</name>
</gene>
<comment type="caution">
    <text evidence="7">The sequence shown here is derived from an EMBL/GenBank/DDBJ whole genome shotgun (WGS) entry which is preliminary data.</text>
</comment>
<feature type="domain" description="IRG-type G" evidence="6">
    <location>
        <begin position="195"/>
        <end position="396"/>
    </location>
</feature>
<evidence type="ECO:0000259" key="6">
    <source>
        <dbReference type="PROSITE" id="PS51716"/>
    </source>
</evidence>
<dbReference type="RefSeq" id="XP_060334082.1">
    <property type="nucleotide sequence ID" value="XM_060466284.1"/>
</dbReference>
<dbReference type="InterPro" id="IPR027417">
    <property type="entry name" value="P-loop_NTPase"/>
</dbReference>
<feature type="region of interest" description="Disordered" evidence="5">
    <location>
        <begin position="1"/>
        <end position="22"/>
    </location>
</feature>
<dbReference type="GO" id="GO:0016020">
    <property type="term" value="C:membrane"/>
    <property type="evidence" value="ECO:0007669"/>
    <property type="project" value="InterPro"/>
</dbReference>
<proteinExistence type="inferred from homology"/>
<dbReference type="PANTHER" id="PTHR32341:SF10">
    <property type="entry name" value="INTERFERON-INDUCIBLE GTPASE 5"/>
    <property type="match status" value="1"/>
</dbReference>
<name>A0AA39NBB1_ARMTA</name>
<dbReference type="Gene3D" id="3.40.50.300">
    <property type="entry name" value="P-loop containing nucleotide triphosphate hydrolases"/>
    <property type="match status" value="1"/>
</dbReference>
<feature type="compositionally biased region" description="Low complexity" evidence="5">
    <location>
        <begin position="1"/>
        <end position="19"/>
    </location>
</feature>
<evidence type="ECO:0000313" key="7">
    <source>
        <dbReference type="EMBL" id="KAK0462470.1"/>
    </source>
</evidence>
<accession>A0AA39NBB1</accession>
<dbReference type="Proteomes" id="UP001175211">
    <property type="component" value="Unassembled WGS sequence"/>
</dbReference>
<dbReference type="InterPro" id="IPR007743">
    <property type="entry name" value="Immunity-related_GTPase-like"/>
</dbReference>
<protein>
    <submittedName>
        <fullName evidence="7">Interferon-inducible GTPase-domain-containing protein</fullName>
    </submittedName>
</protein>
<dbReference type="SUPFAM" id="SSF52540">
    <property type="entry name" value="P-loop containing nucleoside triphosphate hydrolases"/>
    <property type="match status" value="1"/>
</dbReference>
<sequence>MPKSGSTSKSESTPKSESPWGFAPTLVAAAIPAILDFIRGNEVEENPTLALMEERFRREREESDRRIQRFQDEANQARSHSERLQREQADLVNKTRLEIQKFQDEANQARVHVDQLRRENQEQADIARRAKLDAENAAKVVSKLQDQAKQKDEELKNIQAAREEIEARWKKGIRPVEWPSQEQYEKIKQQYYKEGKFHLAIAGISGTGKSTLINAFRGIWDGEENAAGTDVVESTSVVTAYPDPNPSNPFLWFDVPGSGTLSCSDWTYFNNQGLFIFDAIIVLFNDRFTATDAAILKNAERYNIPTYIVRSKSDIHIENLVKKTRRVPGARRDPAKVLDDARKEYMKKTRDSVRTNLMKNDPPLRSQKMYAVSRDTLTLMIREEPLEDNVVLDEYELWKDILQDAFSRRSEKSYGSMTELMKKAGSGLLGLFS</sequence>
<evidence type="ECO:0000256" key="4">
    <source>
        <dbReference type="ARBA" id="ARBA00023134"/>
    </source>
</evidence>
<dbReference type="GeneID" id="85349832"/>
<dbReference type="AlphaFoldDB" id="A0AA39NBB1"/>
<dbReference type="PANTHER" id="PTHR32341">
    <property type="entry name" value="INTERFERON-INDUCIBLE GTPASE"/>
    <property type="match status" value="1"/>
</dbReference>
<dbReference type="PROSITE" id="PS51716">
    <property type="entry name" value="G_IRG"/>
    <property type="match status" value="1"/>
</dbReference>